<accession>A0A9W7DVD1</accession>
<organism evidence="1 2">
    <name type="scientific">Triparma laevis f. longispina</name>
    <dbReference type="NCBI Taxonomy" id="1714387"/>
    <lineage>
        <taxon>Eukaryota</taxon>
        <taxon>Sar</taxon>
        <taxon>Stramenopiles</taxon>
        <taxon>Ochrophyta</taxon>
        <taxon>Bolidophyceae</taxon>
        <taxon>Parmales</taxon>
        <taxon>Triparmaceae</taxon>
        <taxon>Triparma</taxon>
    </lineage>
</organism>
<comment type="caution">
    <text evidence="1">The sequence shown here is derived from an EMBL/GenBank/DDBJ whole genome shotgun (WGS) entry which is preliminary data.</text>
</comment>
<protein>
    <submittedName>
        <fullName evidence="1">Uncharacterized protein</fullName>
    </submittedName>
</protein>
<sequence>MTDNSKIVILHHDYVTALNGDIRENIESSKDLLKKIDKKDPSLQQILKQKAQNQKTLEDLELRSLLGGLIYGPSNREGLAYSDNKNEALIELARLEFLGDLPKL</sequence>
<name>A0A9W7DVD1_9STRA</name>
<evidence type="ECO:0000313" key="2">
    <source>
        <dbReference type="Proteomes" id="UP001165122"/>
    </source>
</evidence>
<dbReference type="Proteomes" id="UP001165122">
    <property type="component" value="Unassembled WGS sequence"/>
</dbReference>
<proteinExistence type="predicted"/>
<dbReference type="EMBL" id="BRXW01000452">
    <property type="protein sequence ID" value="GMH56357.1"/>
    <property type="molecule type" value="Genomic_DNA"/>
</dbReference>
<keyword evidence="2" id="KW-1185">Reference proteome</keyword>
<reference evidence="2" key="1">
    <citation type="journal article" date="2023" name="Commun. Biol.">
        <title>Genome analysis of Parmales, the sister group of diatoms, reveals the evolutionary specialization of diatoms from phago-mixotrophs to photoautotrophs.</title>
        <authorList>
            <person name="Ban H."/>
            <person name="Sato S."/>
            <person name="Yoshikawa S."/>
            <person name="Yamada K."/>
            <person name="Nakamura Y."/>
            <person name="Ichinomiya M."/>
            <person name="Sato N."/>
            <person name="Blanc-Mathieu R."/>
            <person name="Endo H."/>
            <person name="Kuwata A."/>
            <person name="Ogata H."/>
        </authorList>
    </citation>
    <scope>NUCLEOTIDE SEQUENCE [LARGE SCALE GENOMIC DNA]</scope>
    <source>
        <strain evidence="2">NIES 3700</strain>
    </source>
</reference>
<dbReference type="AlphaFoldDB" id="A0A9W7DVD1"/>
<evidence type="ECO:0000313" key="1">
    <source>
        <dbReference type="EMBL" id="GMH56357.1"/>
    </source>
</evidence>
<gene>
    <name evidence="1" type="ORF">TrLO_g10330</name>
</gene>